<dbReference type="OrthoDB" id="7619970at2"/>
<feature type="transmembrane region" description="Helical" evidence="1">
    <location>
        <begin position="57"/>
        <end position="76"/>
    </location>
</feature>
<dbReference type="EMBL" id="MCGG01000081">
    <property type="protein sequence ID" value="OEJ63861.1"/>
    <property type="molecule type" value="Genomic_DNA"/>
</dbReference>
<accession>A0A1E5Q2Z1</accession>
<keyword evidence="1" id="KW-1133">Transmembrane helix</keyword>
<dbReference type="Proteomes" id="UP000095347">
    <property type="component" value="Unassembled WGS sequence"/>
</dbReference>
<comment type="caution">
    <text evidence="2">The sequence shown here is derived from an EMBL/GenBank/DDBJ whole genome shotgun (WGS) entry which is preliminary data.</text>
</comment>
<sequence length="77" mass="8327">MPPFISIAKWTGTLFGVTGAALVALNLPVSGWGFVLFLVSSVSWAIAGVVMHERSLLLLNAVFIIINLLGIYRWLIA</sequence>
<dbReference type="RefSeq" id="WP_069959500.1">
    <property type="nucleotide sequence ID" value="NZ_MCGG01000081.1"/>
</dbReference>
<dbReference type="AlphaFoldDB" id="A0A1E5Q2Z1"/>
<evidence type="ECO:0008006" key="4">
    <source>
        <dbReference type="Google" id="ProtNLM"/>
    </source>
</evidence>
<keyword evidence="1" id="KW-0472">Membrane</keyword>
<proteinExistence type="predicted"/>
<dbReference type="STRING" id="28181.BEN30_17045"/>
<evidence type="ECO:0000313" key="3">
    <source>
        <dbReference type="Proteomes" id="UP000095347"/>
    </source>
</evidence>
<keyword evidence="1" id="KW-0812">Transmembrane</keyword>
<organism evidence="2 3">
    <name type="scientific">Magnetovibrio blakemorei</name>
    <dbReference type="NCBI Taxonomy" id="28181"/>
    <lineage>
        <taxon>Bacteria</taxon>
        <taxon>Pseudomonadati</taxon>
        <taxon>Pseudomonadota</taxon>
        <taxon>Alphaproteobacteria</taxon>
        <taxon>Rhodospirillales</taxon>
        <taxon>Magnetovibrionaceae</taxon>
        <taxon>Magnetovibrio</taxon>
    </lineage>
</organism>
<feature type="transmembrane region" description="Helical" evidence="1">
    <location>
        <begin position="31"/>
        <end position="50"/>
    </location>
</feature>
<name>A0A1E5Q2Z1_9PROT</name>
<feature type="transmembrane region" description="Helical" evidence="1">
    <location>
        <begin position="7"/>
        <end position="25"/>
    </location>
</feature>
<gene>
    <name evidence="2" type="ORF">BEN30_17045</name>
</gene>
<evidence type="ECO:0000313" key="2">
    <source>
        <dbReference type="EMBL" id="OEJ63861.1"/>
    </source>
</evidence>
<protein>
    <recommendedName>
        <fullName evidence="4">Nicotinamide riboside transporter PnuC</fullName>
    </recommendedName>
</protein>
<reference evidence="3" key="1">
    <citation type="submission" date="2016-07" db="EMBL/GenBank/DDBJ databases">
        <authorList>
            <person name="Florea S."/>
            <person name="Webb J.S."/>
            <person name="Jaromczyk J."/>
            <person name="Schardl C.L."/>
        </authorList>
    </citation>
    <scope>NUCLEOTIDE SEQUENCE [LARGE SCALE GENOMIC DNA]</scope>
    <source>
        <strain evidence="3">MV-1</strain>
    </source>
</reference>
<evidence type="ECO:0000256" key="1">
    <source>
        <dbReference type="SAM" id="Phobius"/>
    </source>
</evidence>
<keyword evidence="3" id="KW-1185">Reference proteome</keyword>